<dbReference type="RefSeq" id="WP_136963618.1">
    <property type="nucleotide sequence ID" value="NZ_CP039690.1"/>
</dbReference>
<dbReference type="EMBL" id="CP039690">
    <property type="protein sequence ID" value="QCI68199.1"/>
    <property type="molecule type" value="Genomic_DNA"/>
</dbReference>
<gene>
    <name evidence="1" type="ORF">E8M01_30620</name>
</gene>
<proteinExistence type="predicted"/>
<reference evidence="1 2" key="1">
    <citation type="submission" date="2019-04" db="EMBL/GenBank/DDBJ databases">
        <title>Phreatobacter aquaticus sp. nov.</title>
        <authorList>
            <person name="Choi A."/>
        </authorList>
    </citation>
    <scope>NUCLEOTIDE SEQUENCE [LARGE SCALE GENOMIC DNA]</scope>
    <source>
        <strain evidence="1 2">KCTC 52518</strain>
    </source>
</reference>
<dbReference type="InterPro" id="IPR021955">
    <property type="entry name" value="DUF3572"/>
</dbReference>
<protein>
    <submittedName>
        <fullName evidence="1">DUF3572 family protein</fullName>
    </submittedName>
</protein>
<organism evidence="1 2">
    <name type="scientific">Phreatobacter stygius</name>
    <dbReference type="NCBI Taxonomy" id="1940610"/>
    <lineage>
        <taxon>Bacteria</taxon>
        <taxon>Pseudomonadati</taxon>
        <taxon>Pseudomonadota</taxon>
        <taxon>Alphaproteobacteria</taxon>
        <taxon>Hyphomicrobiales</taxon>
        <taxon>Phreatobacteraceae</taxon>
        <taxon>Phreatobacter</taxon>
    </lineage>
</organism>
<accession>A0A4D7B377</accession>
<dbReference type="AlphaFoldDB" id="A0A4D7B377"/>
<name>A0A4D7B377_9HYPH</name>
<dbReference type="OrthoDB" id="7356934at2"/>
<dbReference type="KEGG" id="pstg:E8M01_30620"/>
<dbReference type="Proteomes" id="UP000298781">
    <property type="component" value="Chromosome"/>
</dbReference>
<evidence type="ECO:0000313" key="1">
    <source>
        <dbReference type="EMBL" id="QCI68199.1"/>
    </source>
</evidence>
<keyword evidence="2" id="KW-1185">Reference proteome</keyword>
<dbReference type="Pfam" id="PF12096">
    <property type="entry name" value="DUF3572"/>
    <property type="match status" value="1"/>
</dbReference>
<evidence type="ECO:0000313" key="2">
    <source>
        <dbReference type="Proteomes" id="UP000298781"/>
    </source>
</evidence>
<sequence length="100" mass="10762">MTQRRDEGAREAAEALAVRALGFLAAEPERLDRFLALAGIDIAAIRDAAGQPGFLAAIMDYLMTDEPLLLAFAANEDLKPEAVVRAAHVLGVVPWERGYA</sequence>